<dbReference type="Pfam" id="PF06508">
    <property type="entry name" value="QueC"/>
    <property type="match status" value="1"/>
</dbReference>
<dbReference type="InterPro" id="IPR049676">
    <property type="entry name" value="QatC"/>
</dbReference>
<evidence type="ECO:0000313" key="2">
    <source>
        <dbReference type="Proteomes" id="UP000070260"/>
    </source>
</evidence>
<dbReference type="InterPro" id="IPR014729">
    <property type="entry name" value="Rossmann-like_a/b/a_fold"/>
</dbReference>
<reference evidence="1 2" key="1">
    <citation type="journal article" date="2016" name="PLoS ONE">
        <title>Plasmid Characterization and Chromosome Analysis of Two netF+ Clostridium perfringens Isolates Associated with Foal and Canine Necrotizing Enteritis.</title>
        <authorList>
            <person name="Mehdizadeh Gohari I."/>
            <person name="Kropinski A.M."/>
            <person name="Weese S.J."/>
            <person name="Parreira V.R."/>
            <person name="Whitehead A.E."/>
            <person name="Boerlin P."/>
            <person name="Prescott J.F."/>
        </authorList>
    </citation>
    <scope>NUCLEOTIDE SEQUENCE [LARGE SCALE GENOMIC DNA]</scope>
    <source>
        <strain evidence="1 2">JP838</strain>
    </source>
</reference>
<protein>
    <submittedName>
        <fullName evidence="1">ATPase</fullName>
    </submittedName>
</protein>
<dbReference type="EMBL" id="CP010994">
    <property type="protein sequence ID" value="AMN35235.1"/>
    <property type="molecule type" value="Genomic_DNA"/>
</dbReference>
<dbReference type="SUPFAM" id="SSF52402">
    <property type="entry name" value="Adenine nucleotide alpha hydrolases-like"/>
    <property type="match status" value="1"/>
</dbReference>
<proteinExistence type="predicted"/>
<dbReference type="RefSeq" id="WP_061427130.1">
    <property type="nucleotide sequence ID" value="NZ_CATNWW010000003.1"/>
</dbReference>
<gene>
    <name evidence="1" type="ORF">JFP838_05550</name>
</gene>
<dbReference type="NCBIfam" id="NF041925">
    <property type="entry name" value="QatC"/>
    <property type="match status" value="1"/>
</dbReference>
<dbReference type="Gene3D" id="3.40.50.620">
    <property type="entry name" value="HUPs"/>
    <property type="match status" value="1"/>
</dbReference>
<dbReference type="PATRIC" id="fig|1502.177.peg.1114"/>
<dbReference type="Proteomes" id="UP000070260">
    <property type="component" value="Chromosome"/>
</dbReference>
<dbReference type="InterPro" id="IPR018317">
    <property type="entry name" value="QueC"/>
</dbReference>
<accession>A0A127EH07</accession>
<dbReference type="AlphaFoldDB" id="A0A127EH07"/>
<sequence length="429" mass="49506">MKIYCSLDEKEKSSLEDIGISLNINDNKIFSYTFWDNIKSLPKFISNEGLDFLYISLFVFGIDRLVYRESANDSWSRDFQVYIPVLNLEVWNENKKLVEEMLSFLSGDNWNIEFRKRDYTDKEVDLKNNIIQENCILENCNKFCMFSGGMDSFIGAIDLLSSEEGKNIIFISHYGGGKGTKEYQDILRDKFIEKYDLSKENFYSFYAVAKSGVEDTTRTRSLMFFANAIALSTVIDKEVELIIPENGVISLNIPLTNSRLGTSSTRTTHPYYFELLQNLLNNLGINIKIKNPYQFMTKGEMAQNCKDKEFFNDNIWNTMSCSHPDSGRMNGEKESCHCGNCLPCTIRRAAFKKANIIDNTRYRDTLYDSGPTARLNLNSYKLGLAKFNEKFAFLTIQKSGPITKNIDKYTKLYVRGIYELKEFLEGLNE</sequence>
<organism evidence="1 2">
    <name type="scientific">Clostridium perfringens</name>
    <dbReference type="NCBI Taxonomy" id="1502"/>
    <lineage>
        <taxon>Bacteria</taxon>
        <taxon>Bacillati</taxon>
        <taxon>Bacillota</taxon>
        <taxon>Clostridia</taxon>
        <taxon>Eubacteriales</taxon>
        <taxon>Clostridiaceae</taxon>
        <taxon>Clostridium</taxon>
    </lineage>
</organism>
<name>A0A127EH07_CLOPF</name>
<dbReference type="OrthoDB" id="9789567at2"/>
<evidence type="ECO:0000313" key="1">
    <source>
        <dbReference type="EMBL" id="AMN35235.1"/>
    </source>
</evidence>